<evidence type="ECO:0000313" key="2">
    <source>
        <dbReference type="EMBL" id="GGT91090.1"/>
    </source>
</evidence>
<dbReference type="AlphaFoldDB" id="A0A348B117"/>
<gene>
    <name evidence="2" type="ORF">GCM10007116_05990</name>
    <name evidence="1" type="ORF">HS1genome_0258</name>
</gene>
<dbReference type="SUPFAM" id="SSF64307">
    <property type="entry name" value="SirA-like"/>
    <property type="match status" value="1"/>
</dbReference>
<dbReference type="Proteomes" id="UP000276741">
    <property type="component" value="Chromosome"/>
</dbReference>
<keyword evidence="3" id="KW-1185">Reference proteome</keyword>
<dbReference type="EMBL" id="AP018553">
    <property type="protein sequence ID" value="BBD71869.1"/>
    <property type="molecule type" value="Genomic_DNA"/>
</dbReference>
<dbReference type="KEGG" id="sacd:HS1genome_0258"/>
<name>A0A348B117_9CREN</name>
<dbReference type="EMBL" id="BMQS01000005">
    <property type="protein sequence ID" value="GGT91090.1"/>
    <property type="molecule type" value="Genomic_DNA"/>
</dbReference>
<organism evidence="1 3">
    <name type="scientific">Sulfodiicoccus acidiphilus</name>
    <dbReference type="NCBI Taxonomy" id="1670455"/>
    <lineage>
        <taxon>Archaea</taxon>
        <taxon>Thermoproteota</taxon>
        <taxon>Thermoprotei</taxon>
        <taxon>Sulfolobales</taxon>
        <taxon>Sulfolobaceae</taxon>
        <taxon>Sulfodiicoccus</taxon>
    </lineage>
</organism>
<dbReference type="GeneID" id="38665757"/>
<evidence type="ECO:0000313" key="3">
    <source>
        <dbReference type="Proteomes" id="UP000276741"/>
    </source>
</evidence>
<evidence type="ECO:0000313" key="1">
    <source>
        <dbReference type="EMBL" id="BBD71869.1"/>
    </source>
</evidence>
<dbReference type="RefSeq" id="WP_126449178.1">
    <property type="nucleotide sequence ID" value="NZ_AP018553.1"/>
</dbReference>
<dbReference type="OrthoDB" id="38377at2157"/>
<dbReference type="InterPro" id="IPR036868">
    <property type="entry name" value="TusA-like_sf"/>
</dbReference>
<sequence length="75" mass="8494">MPETYELELRGKSCDEFINELSKALINAKPGDSVHVIADPDRLACLHMILKASPRYVYKGDIVGDHSDIVIRRIR</sequence>
<reference evidence="2" key="1">
    <citation type="journal article" date="2014" name="Int. J. Syst. Evol. Microbiol.">
        <title>Complete genome sequence of Corynebacterium casei LMG S-19264T (=DSM 44701T), isolated from a smear-ripened cheese.</title>
        <authorList>
            <consortium name="US DOE Joint Genome Institute (JGI-PGF)"/>
            <person name="Walter F."/>
            <person name="Albersmeier A."/>
            <person name="Kalinowski J."/>
            <person name="Ruckert C."/>
        </authorList>
    </citation>
    <scope>NUCLEOTIDE SEQUENCE</scope>
    <source>
        <strain evidence="2">JCM 31740</strain>
    </source>
</reference>
<reference evidence="3" key="2">
    <citation type="submission" date="2018-04" db="EMBL/GenBank/DDBJ databases">
        <title>Complete genome sequence of Sulfodiicoccus acidiphilus strain HS-1.</title>
        <authorList>
            <person name="Sakai H.D."/>
            <person name="Kurosawa N."/>
        </authorList>
    </citation>
    <scope>NUCLEOTIDE SEQUENCE [LARGE SCALE GENOMIC DNA]</scope>
    <source>
        <strain evidence="3">HS-1</strain>
    </source>
</reference>
<reference evidence="1" key="3">
    <citation type="journal article" date="2019" name="BMC Res. Notes">
        <title>Complete genome sequence of the Sulfodiicoccus acidiphilus strain HS-1T, the first crenarchaeon that lacks polB3, isolated from an acidic hot spring in Ohwaku-dani, Hakone, Japan.</title>
        <authorList>
            <person name="Sakai H.D."/>
            <person name="Kurosawa N."/>
        </authorList>
    </citation>
    <scope>NUCLEOTIDE SEQUENCE</scope>
    <source>
        <strain evidence="1">HS-1</strain>
    </source>
</reference>
<protein>
    <submittedName>
        <fullName evidence="1">Uncharacterized protein</fullName>
    </submittedName>
</protein>
<reference evidence="2" key="4">
    <citation type="submission" date="2020-09" db="EMBL/GenBank/DDBJ databases">
        <authorList>
            <person name="Sun Q."/>
            <person name="Ohkuma M."/>
        </authorList>
    </citation>
    <scope>NUCLEOTIDE SEQUENCE</scope>
    <source>
        <strain evidence="2">JCM 31740</strain>
    </source>
</reference>
<proteinExistence type="predicted"/>
<accession>A0A348B117</accession>
<dbReference type="Proteomes" id="UP000616143">
    <property type="component" value="Unassembled WGS sequence"/>
</dbReference>